<name>A0A8S4R137_9NEOP</name>
<reference evidence="1" key="1">
    <citation type="submission" date="2022-03" db="EMBL/GenBank/DDBJ databases">
        <authorList>
            <person name="Lindestad O."/>
        </authorList>
    </citation>
    <scope>NUCLEOTIDE SEQUENCE</scope>
</reference>
<organism evidence="1 2">
    <name type="scientific">Pararge aegeria aegeria</name>
    <dbReference type="NCBI Taxonomy" id="348720"/>
    <lineage>
        <taxon>Eukaryota</taxon>
        <taxon>Metazoa</taxon>
        <taxon>Ecdysozoa</taxon>
        <taxon>Arthropoda</taxon>
        <taxon>Hexapoda</taxon>
        <taxon>Insecta</taxon>
        <taxon>Pterygota</taxon>
        <taxon>Neoptera</taxon>
        <taxon>Endopterygota</taxon>
        <taxon>Lepidoptera</taxon>
        <taxon>Glossata</taxon>
        <taxon>Ditrysia</taxon>
        <taxon>Papilionoidea</taxon>
        <taxon>Nymphalidae</taxon>
        <taxon>Satyrinae</taxon>
        <taxon>Satyrini</taxon>
        <taxon>Parargina</taxon>
        <taxon>Pararge</taxon>
    </lineage>
</organism>
<dbReference type="Proteomes" id="UP000838756">
    <property type="component" value="Unassembled WGS sequence"/>
</dbReference>
<comment type="caution">
    <text evidence="1">The sequence shown here is derived from an EMBL/GenBank/DDBJ whole genome shotgun (WGS) entry which is preliminary data.</text>
</comment>
<dbReference type="EMBL" id="CAKXAJ010023250">
    <property type="protein sequence ID" value="CAH2227604.1"/>
    <property type="molecule type" value="Genomic_DNA"/>
</dbReference>
<sequence>MFLLITITITSSSSSKAYKRPLLNIGARAKSAPPHTVFRLSRLAADDPKKVARSGWIRKQLITHLLVFHTKHQLRFTHRGFQRSILKISKIHKVRSDIIRQRTKVLVVVTDAQKQALKLKWQLAGQISRYADKRWTIQTTRGKGSEGKVDVGKPSKRWADDIKRTAGNEWMNQGKERENWKKVDGGFYPRRRKYFL</sequence>
<evidence type="ECO:0000313" key="1">
    <source>
        <dbReference type="EMBL" id="CAH2227604.1"/>
    </source>
</evidence>
<dbReference type="OrthoDB" id="6924702at2759"/>
<evidence type="ECO:0000313" key="2">
    <source>
        <dbReference type="Proteomes" id="UP000838756"/>
    </source>
</evidence>
<keyword evidence="2" id="KW-1185">Reference proteome</keyword>
<protein>
    <submittedName>
        <fullName evidence="1">Jg1967 protein</fullName>
    </submittedName>
</protein>
<proteinExistence type="predicted"/>
<accession>A0A8S4R137</accession>
<dbReference type="AlphaFoldDB" id="A0A8S4R137"/>
<gene>
    <name evidence="1" type="primary">jg1967</name>
    <name evidence="1" type="ORF">PAEG_LOCUS7982</name>
</gene>